<keyword evidence="3" id="KW-1185">Reference proteome</keyword>
<organism evidence="2 3">
    <name type="scientific">Glossina austeni</name>
    <name type="common">Savannah tsetse fly</name>
    <dbReference type="NCBI Taxonomy" id="7395"/>
    <lineage>
        <taxon>Eukaryota</taxon>
        <taxon>Metazoa</taxon>
        <taxon>Ecdysozoa</taxon>
        <taxon>Arthropoda</taxon>
        <taxon>Hexapoda</taxon>
        <taxon>Insecta</taxon>
        <taxon>Pterygota</taxon>
        <taxon>Neoptera</taxon>
        <taxon>Endopterygota</taxon>
        <taxon>Diptera</taxon>
        <taxon>Brachycera</taxon>
        <taxon>Muscomorpha</taxon>
        <taxon>Hippoboscoidea</taxon>
        <taxon>Glossinidae</taxon>
        <taxon>Glossina</taxon>
    </lineage>
</organism>
<dbReference type="VEuPathDB" id="VectorBase:GAUT010656"/>
<reference evidence="2" key="1">
    <citation type="submission" date="2020-05" db="UniProtKB">
        <authorList>
            <consortium name="EnsemblMetazoa"/>
        </authorList>
    </citation>
    <scope>IDENTIFICATION</scope>
    <source>
        <strain evidence="2">TTRI</strain>
    </source>
</reference>
<feature type="transmembrane region" description="Helical" evidence="1">
    <location>
        <begin position="135"/>
        <end position="153"/>
    </location>
</feature>
<dbReference type="AlphaFoldDB" id="A0A1A9UNV1"/>
<accession>A0A1A9UNV1</accession>
<evidence type="ECO:0000313" key="2">
    <source>
        <dbReference type="EnsemblMetazoa" id="GAUT010656-PA"/>
    </source>
</evidence>
<keyword evidence="1" id="KW-0472">Membrane</keyword>
<dbReference type="Proteomes" id="UP000078200">
    <property type="component" value="Unassembled WGS sequence"/>
</dbReference>
<evidence type="ECO:0000256" key="1">
    <source>
        <dbReference type="SAM" id="Phobius"/>
    </source>
</evidence>
<keyword evidence="1" id="KW-0812">Transmembrane</keyword>
<evidence type="ECO:0000313" key="3">
    <source>
        <dbReference type="Proteomes" id="UP000078200"/>
    </source>
</evidence>
<dbReference type="EnsemblMetazoa" id="GAUT010656-RA">
    <property type="protein sequence ID" value="GAUT010656-PA"/>
    <property type="gene ID" value="GAUT010656"/>
</dbReference>
<sequence length="196" mass="21507">MYLLKIFDAVPIEISDIFFNHDSTRLIEVLQYPIFKPNVEYAARLLVLLVAPVLFNRILPSPFDKCCCGCGCNGGEETKAKFGGDITGVNFALPLLPASLLRLPPSELENELRISIAFCAFTAEAMSTVELVDGVSIIFFVNYPLLIFGLLVLPSKTSVELFSCSEELPLPPPLPPIMLTIGGRLAKSCEPSVWLK</sequence>
<name>A0A1A9UNV1_GLOAU</name>
<protein>
    <submittedName>
        <fullName evidence="2">Uncharacterized protein</fullName>
    </submittedName>
</protein>
<keyword evidence="1" id="KW-1133">Transmembrane helix</keyword>
<proteinExistence type="predicted"/>